<reference evidence="1" key="1">
    <citation type="submission" date="2021-04" db="EMBL/GenBank/DDBJ databases">
        <authorList>
            <person name="Hornung B."/>
        </authorList>
    </citation>
    <scope>NUCLEOTIDE SEQUENCE</scope>
    <source>
        <strain evidence="1">G5G6</strain>
    </source>
</reference>
<organism evidence="1 2">
    <name type="scientific">Georgfuchsia toluolica</name>
    <dbReference type="NCBI Taxonomy" id="424218"/>
    <lineage>
        <taxon>Bacteria</taxon>
        <taxon>Pseudomonadati</taxon>
        <taxon>Pseudomonadota</taxon>
        <taxon>Betaproteobacteria</taxon>
        <taxon>Nitrosomonadales</taxon>
        <taxon>Sterolibacteriaceae</taxon>
        <taxon>Georgfuchsia</taxon>
    </lineage>
</organism>
<protein>
    <submittedName>
        <fullName evidence="1">Type IV pilus biogenesis protein PilP</fullName>
    </submittedName>
</protein>
<evidence type="ECO:0000313" key="2">
    <source>
        <dbReference type="Proteomes" id="UP000742786"/>
    </source>
</evidence>
<evidence type="ECO:0000313" key="1">
    <source>
        <dbReference type="EMBL" id="CAG4884954.1"/>
    </source>
</evidence>
<dbReference type="Gene3D" id="2.30.30.830">
    <property type="match status" value="1"/>
</dbReference>
<dbReference type="InterPro" id="IPR007446">
    <property type="entry name" value="PilP"/>
</dbReference>
<gene>
    <name evidence="1" type="ORF">GTOL_12837</name>
</gene>
<dbReference type="EMBL" id="CAJQUM010000001">
    <property type="protein sequence ID" value="CAG4884954.1"/>
    <property type="molecule type" value="Genomic_DNA"/>
</dbReference>
<accession>A0A916N9R7</accession>
<dbReference type="Proteomes" id="UP000742786">
    <property type="component" value="Unassembled WGS sequence"/>
</dbReference>
<dbReference type="PROSITE" id="PS51257">
    <property type="entry name" value="PROKAR_LIPOPROTEIN"/>
    <property type="match status" value="1"/>
</dbReference>
<dbReference type="AlphaFoldDB" id="A0A916N9R7"/>
<proteinExistence type="predicted"/>
<dbReference type="Pfam" id="PF04351">
    <property type="entry name" value="PilP"/>
    <property type="match status" value="1"/>
</dbReference>
<sequence>MKQWNRLLVVFVASTSLLLSGCGNDDHGDIRAWMLESSKDLRGHVPDLPQIKPLDVKPYEPGDLISPFSQEKVISGGIASSAQIVHAGGLTPLNPDIYPLIKVPLETIRFVGTIIVDKDVRALVQVEREPVRQVRIGEYMGQNHGRVQRITPASGDSPGQVLLKEKLFDKGVWVERDTVFPVQGKGDRK</sequence>
<comment type="caution">
    <text evidence="1">The sequence shown here is derived from an EMBL/GenBank/DDBJ whole genome shotgun (WGS) entry which is preliminary data.</text>
</comment>
<keyword evidence="2" id="KW-1185">Reference proteome</keyword>
<name>A0A916N9R7_9PROT</name>
<dbReference type="RefSeq" id="WP_220636747.1">
    <property type="nucleotide sequence ID" value="NZ_CAJQUM010000001.1"/>
</dbReference>